<reference evidence="1" key="2">
    <citation type="journal article" date="2007" name="Science">
        <title>Genome sequence of Aedes aegypti, a major arbovirus vector.</title>
        <authorList>
            <person name="Nene V."/>
            <person name="Wortman J.R."/>
            <person name="Lawson D."/>
            <person name="Haas B."/>
            <person name="Kodira C."/>
            <person name="Tu Z.J."/>
            <person name="Loftus B."/>
            <person name="Xi Z."/>
            <person name="Megy K."/>
            <person name="Grabherr M."/>
            <person name="Ren Q."/>
            <person name="Zdobnov E.M."/>
            <person name="Lobo N.F."/>
            <person name="Campbell K.S."/>
            <person name="Brown S.E."/>
            <person name="Bonaldo M.F."/>
            <person name="Zhu J."/>
            <person name="Sinkins S.P."/>
            <person name="Hogenkamp D.G."/>
            <person name="Amedeo P."/>
            <person name="Arensburger P."/>
            <person name="Atkinson P.W."/>
            <person name="Bidwell S."/>
            <person name="Biedler J."/>
            <person name="Birney E."/>
            <person name="Bruggner R.V."/>
            <person name="Costas J."/>
            <person name="Coy M.R."/>
            <person name="Crabtree J."/>
            <person name="Crawford M."/>
            <person name="Debruyn B."/>
            <person name="Decaprio D."/>
            <person name="Eiglmeier K."/>
            <person name="Eisenstadt E."/>
            <person name="El-Dorry H."/>
            <person name="Gelbart W.M."/>
            <person name="Gomes S.L."/>
            <person name="Hammond M."/>
            <person name="Hannick L.I."/>
            <person name="Hogan J.R."/>
            <person name="Holmes M.H."/>
            <person name="Jaffe D."/>
            <person name="Johnston J.S."/>
            <person name="Kennedy R.C."/>
            <person name="Koo H."/>
            <person name="Kravitz S."/>
            <person name="Kriventseva E.V."/>
            <person name="Kulp D."/>
            <person name="Labutti K."/>
            <person name="Lee E."/>
            <person name="Li S."/>
            <person name="Lovin D.D."/>
            <person name="Mao C."/>
            <person name="Mauceli E."/>
            <person name="Menck C.F."/>
            <person name="Miller J.R."/>
            <person name="Montgomery P."/>
            <person name="Mori A."/>
            <person name="Nascimento A.L."/>
            <person name="Naveira H.F."/>
            <person name="Nusbaum C."/>
            <person name="O'leary S."/>
            <person name="Orvis J."/>
            <person name="Pertea M."/>
            <person name="Quesneville H."/>
            <person name="Reidenbach K.R."/>
            <person name="Rogers Y.H."/>
            <person name="Roth C.W."/>
            <person name="Schneider J.R."/>
            <person name="Schatz M."/>
            <person name="Shumway M."/>
            <person name="Stanke M."/>
            <person name="Stinson E.O."/>
            <person name="Tubio J.M."/>
            <person name="Vanzee J.P."/>
            <person name="Verjovski-Almeida S."/>
            <person name="Werner D."/>
            <person name="White O."/>
            <person name="Wyder S."/>
            <person name="Zeng Q."/>
            <person name="Zhao Q."/>
            <person name="Zhao Y."/>
            <person name="Hill C.A."/>
            <person name="Raikhel A.S."/>
            <person name="Soares M.B."/>
            <person name="Knudson D.L."/>
            <person name="Lee N.H."/>
            <person name="Galagan J."/>
            <person name="Salzberg S.L."/>
            <person name="Paulsen I.T."/>
            <person name="Dimopoulos G."/>
            <person name="Collins F.H."/>
            <person name="Birren B."/>
            <person name="Fraser-Liggett C.M."/>
            <person name="Severson D.W."/>
        </authorList>
    </citation>
    <scope>NUCLEOTIDE SEQUENCE [LARGE SCALE GENOMIC DNA]</scope>
    <source>
        <strain evidence="1">Liverpool</strain>
    </source>
</reference>
<proteinExistence type="predicted"/>
<dbReference type="EMBL" id="CH477229">
    <property type="protein sequence ID" value="EAT47024.1"/>
    <property type="molecule type" value="Genomic_DNA"/>
</dbReference>
<accession>Q17JX6</accession>
<reference evidence="1" key="1">
    <citation type="submission" date="2005-10" db="EMBL/GenBank/DDBJ databases">
        <authorList>
            <person name="Loftus B.J."/>
            <person name="Nene V.M."/>
            <person name="Hannick L.I."/>
            <person name="Bidwell S."/>
            <person name="Haas B."/>
            <person name="Amedeo P."/>
            <person name="Orvis J."/>
            <person name="Wortman J.R."/>
            <person name="White O.R."/>
            <person name="Salzberg S."/>
            <person name="Shumway M."/>
            <person name="Koo H."/>
            <person name="Zhao Y."/>
            <person name="Holmes M."/>
            <person name="Miller J."/>
            <person name="Schatz M."/>
            <person name="Pop M."/>
            <person name="Pai G."/>
            <person name="Utterback T."/>
            <person name="Rogers Y.-H."/>
            <person name="Kravitz S."/>
            <person name="Fraser C.M."/>
        </authorList>
    </citation>
    <scope>NUCLEOTIDE SEQUENCE</scope>
    <source>
        <strain evidence="1">Liverpool</strain>
    </source>
</reference>
<evidence type="ECO:0000313" key="1">
    <source>
        <dbReference type="EMBL" id="EAT47024.1"/>
    </source>
</evidence>
<organism evidence="1 2">
    <name type="scientific">Aedes aegypti</name>
    <name type="common">Yellowfever mosquito</name>
    <name type="synonym">Culex aegypti</name>
    <dbReference type="NCBI Taxonomy" id="7159"/>
    <lineage>
        <taxon>Eukaryota</taxon>
        <taxon>Metazoa</taxon>
        <taxon>Ecdysozoa</taxon>
        <taxon>Arthropoda</taxon>
        <taxon>Hexapoda</taxon>
        <taxon>Insecta</taxon>
        <taxon>Pterygota</taxon>
        <taxon>Neoptera</taxon>
        <taxon>Endopterygota</taxon>
        <taxon>Diptera</taxon>
        <taxon>Nematocera</taxon>
        <taxon>Culicoidea</taxon>
        <taxon>Culicidae</taxon>
        <taxon>Culicinae</taxon>
        <taxon>Aedini</taxon>
        <taxon>Aedes</taxon>
        <taxon>Stegomyia</taxon>
    </lineage>
</organism>
<dbReference type="HOGENOM" id="CLU_1620393_0_0_1"/>
<gene>
    <name evidence="1" type="ORF">AaeL_AAEL001866</name>
</gene>
<dbReference type="Proteomes" id="UP000682892">
    <property type="component" value="Unassembled WGS sequence"/>
</dbReference>
<evidence type="ECO:0000313" key="2">
    <source>
        <dbReference type="Proteomes" id="UP000682892"/>
    </source>
</evidence>
<protein>
    <submittedName>
        <fullName evidence="1">AAEL001866-PA</fullName>
    </submittedName>
</protein>
<dbReference type="PaxDb" id="7159-AAEL001866-PA"/>
<dbReference type="AlphaFoldDB" id="Q17JX6"/>
<reference evidence="1" key="3">
    <citation type="submission" date="2012-09" db="EMBL/GenBank/DDBJ databases">
        <authorList>
            <consortium name="VectorBase"/>
        </authorList>
    </citation>
    <scope>NUCLEOTIDE SEQUENCE</scope>
    <source>
        <strain evidence="1">Liverpool</strain>
    </source>
</reference>
<sequence>MMKHPINPAFLFQNNFSNANVKYINFLLMSPSCFLLIKLLSIEKLSECSEQFILMSVLFWNQYEDYTSNPSKVQMLLLSAFRITFINLDSFILFNNPLSIWKTAPSKKTNFCFNTESTQDNRNRSHTQCMEQGYMLKIMTLAQWNEKSVFVHVCLVTEEKSRLK</sequence>
<name>Q17JX6_AEDAE</name>